<accession>A0AAV4N3J7</accession>
<dbReference type="Proteomes" id="UP001054945">
    <property type="component" value="Unassembled WGS sequence"/>
</dbReference>
<keyword evidence="2" id="KW-1185">Reference proteome</keyword>
<organism evidence="1 2">
    <name type="scientific">Caerostris extrusa</name>
    <name type="common">Bark spider</name>
    <name type="synonym">Caerostris bankana</name>
    <dbReference type="NCBI Taxonomy" id="172846"/>
    <lineage>
        <taxon>Eukaryota</taxon>
        <taxon>Metazoa</taxon>
        <taxon>Ecdysozoa</taxon>
        <taxon>Arthropoda</taxon>
        <taxon>Chelicerata</taxon>
        <taxon>Arachnida</taxon>
        <taxon>Araneae</taxon>
        <taxon>Araneomorphae</taxon>
        <taxon>Entelegynae</taxon>
        <taxon>Araneoidea</taxon>
        <taxon>Araneidae</taxon>
        <taxon>Caerostris</taxon>
    </lineage>
</organism>
<sequence>MLGIYSDWLLATVNTAFWAFRDKIYPTIELLKLLISLSRIVALSTEKHHLEWLGRFNDLQTRKSPVKSSSHTPAHPYIQLKSSSHTHLSNFLFHLFNSHHNRRLMNLRVAT</sequence>
<gene>
    <name evidence="1" type="ORF">CEXT_549521</name>
</gene>
<dbReference type="EMBL" id="BPLR01020391">
    <property type="protein sequence ID" value="GIX78147.1"/>
    <property type="molecule type" value="Genomic_DNA"/>
</dbReference>
<protein>
    <submittedName>
        <fullName evidence="1">Uncharacterized protein</fullName>
    </submittedName>
</protein>
<evidence type="ECO:0000313" key="2">
    <source>
        <dbReference type="Proteomes" id="UP001054945"/>
    </source>
</evidence>
<name>A0AAV4N3J7_CAEEX</name>
<proteinExistence type="predicted"/>
<comment type="caution">
    <text evidence="1">The sequence shown here is derived from an EMBL/GenBank/DDBJ whole genome shotgun (WGS) entry which is preliminary data.</text>
</comment>
<evidence type="ECO:0000313" key="1">
    <source>
        <dbReference type="EMBL" id="GIX78147.1"/>
    </source>
</evidence>
<dbReference type="AlphaFoldDB" id="A0AAV4N3J7"/>
<reference evidence="1 2" key="1">
    <citation type="submission" date="2021-06" db="EMBL/GenBank/DDBJ databases">
        <title>Caerostris extrusa draft genome.</title>
        <authorList>
            <person name="Kono N."/>
            <person name="Arakawa K."/>
        </authorList>
    </citation>
    <scope>NUCLEOTIDE SEQUENCE [LARGE SCALE GENOMIC DNA]</scope>
</reference>